<proteinExistence type="predicted"/>
<evidence type="ECO:0000259" key="1">
    <source>
        <dbReference type="Pfam" id="PF13229"/>
    </source>
</evidence>
<dbReference type="Gene3D" id="2.160.20.10">
    <property type="entry name" value="Single-stranded right-handed beta-helix, Pectin lyase-like"/>
    <property type="match status" value="3"/>
</dbReference>
<comment type="caution">
    <text evidence="2">The sequence shown here is derived from an EMBL/GenBank/DDBJ whole genome shotgun (WGS) entry which is preliminary data.</text>
</comment>
<sequence>MLDGNGEPVPLVTVEAADAIVSGDPMWCPGTTAAGDASCKKFSTIEKAIAYAKQDGHGECTIYVAEDYHTTSKTTIVIDEDDFNMSGFNMFLVGGVDLSSTSSATYGQVIGQTSLNQYFLIDDITGSFTLANFIINEFKKNTSNESSVYISDSKNVTLKNLSITNAGDGSGIRVANSKDVKIEDSAVKDFKSGNAIKITDSADIMIMNTKAHDYDHDSAIYLYNDKAVELKEVTAKSDDSNGLFSEFGKDYLSIIDSFFNYNDGYGILVSDMNGWVSLDNVEANFNDDGGVKIETKLNHDSGVTIKGGSISHNDGEYGLSVKSETIELGKGLQVNSNKKNGASLWAHQWIDLETASFNGNHHGYGLHATAEHKYIFIDGIEANENGTYGALLEAKSDLTLKNGFFDRNDQEGLTATTADGEMLLSIVSASGNGWGDKHGYGMHLMSDGAMNLDALTVVGNFNEGLKAESDETMNITKSHFDNNGWGKYFHPYCGDGYGADLFSKSDLTIVDSSFDNNFNDGLIAEAGSGIGQVYPTLDSFGLPFPYPHPIIGNITLENVTANNNGYKFESSKETKEDANGANLKTNGNLTITGSEFNGNYNSGLYADAAGKIRVESSQVNKNEGWEKGDFGAIFHGKSSIDLLNSTFDMNWGPGLQVYVLGAINVDGVSASDNMSWEGYYPGYGAVLDTKFGGVTIANSFFNDNEGFGLFVWSNDDVTVKKTEVNNNDYGWFWDGPVYAEVVMLGSGPVFGPPYDLSDYNGDGAFIHSEFGSVTINNSQFNGNEEHGLSVEAWKDITLDKVEVIGNGDDGAKLRAHGNITVSCSKFIDNGDYGLKAGATGLNSAVTLNSNTFSGNGDGDYDIWAGELTENLNYPCGSNGGGGGGTAGGGGGPAFGLNPLVGVIPVTGGEFMALSCTGISVLQLPDGEETIFNQPMCGYMATMELVTPEDLPGQIPAEWKFVDGFTVTLMFGNEVVNNLPVGATDTLVFPLSKEQASGSFHILFWDVTANGGLGDWIDLGGVKEALKWTKTHDQTGTFILVE</sequence>
<feature type="domain" description="Right handed beta helix" evidence="1">
    <location>
        <begin position="430"/>
        <end position="529"/>
    </location>
</feature>
<reference evidence="2 3" key="1">
    <citation type="submission" date="2015-07" db="EMBL/GenBank/DDBJ databases">
        <title>Genome sequence of Leptolinea tardivitalis DSM 16556.</title>
        <authorList>
            <person name="Hemp J."/>
            <person name="Ward L.M."/>
            <person name="Pace L.A."/>
            <person name="Fischer W.W."/>
        </authorList>
    </citation>
    <scope>NUCLEOTIDE SEQUENCE [LARGE SCALE GENOMIC DNA]</scope>
    <source>
        <strain evidence="2 3">YMTK-2</strain>
    </source>
</reference>
<dbReference type="InterPro" id="IPR006626">
    <property type="entry name" value="PbH1"/>
</dbReference>
<gene>
    <name evidence="2" type="ORF">ADM99_02390</name>
</gene>
<dbReference type="SUPFAM" id="SSF51126">
    <property type="entry name" value="Pectin lyase-like"/>
    <property type="match status" value="4"/>
</dbReference>
<dbReference type="InterPro" id="IPR011050">
    <property type="entry name" value="Pectin_lyase_fold/virulence"/>
</dbReference>
<dbReference type="Proteomes" id="UP000050430">
    <property type="component" value="Unassembled WGS sequence"/>
</dbReference>
<dbReference type="InterPro" id="IPR012334">
    <property type="entry name" value="Pectin_lyas_fold"/>
</dbReference>
<name>A0A0P6X2B1_9CHLR</name>
<dbReference type="SMART" id="SM00710">
    <property type="entry name" value="PbH1"/>
    <property type="match status" value="13"/>
</dbReference>
<protein>
    <recommendedName>
        <fullName evidence="1">Right handed beta helix domain-containing protein</fullName>
    </recommendedName>
</protein>
<dbReference type="AlphaFoldDB" id="A0A0P6X2B1"/>
<dbReference type="InterPro" id="IPR039448">
    <property type="entry name" value="Beta_helix"/>
</dbReference>
<evidence type="ECO:0000313" key="3">
    <source>
        <dbReference type="Proteomes" id="UP000050430"/>
    </source>
</evidence>
<evidence type="ECO:0000313" key="2">
    <source>
        <dbReference type="EMBL" id="KPL73695.1"/>
    </source>
</evidence>
<keyword evidence="3" id="KW-1185">Reference proteome</keyword>
<dbReference type="EMBL" id="LGCK01000005">
    <property type="protein sequence ID" value="KPL73695.1"/>
    <property type="molecule type" value="Genomic_DNA"/>
</dbReference>
<accession>A0A0P6X2B1</accession>
<feature type="domain" description="Right handed beta helix" evidence="1">
    <location>
        <begin position="147"/>
        <end position="294"/>
    </location>
</feature>
<dbReference type="Pfam" id="PF13229">
    <property type="entry name" value="Beta_helix"/>
    <property type="match status" value="4"/>
</dbReference>
<feature type="domain" description="Right handed beta helix" evidence="1">
    <location>
        <begin position="760"/>
        <end position="858"/>
    </location>
</feature>
<organism evidence="2 3">
    <name type="scientific">Leptolinea tardivitalis</name>
    <dbReference type="NCBI Taxonomy" id="229920"/>
    <lineage>
        <taxon>Bacteria</taxon>
        <taxon>Bacillati</taxon>
        <taxon>Chloroflexota</taxon>
        <taxon>Anaerolineae</taxon>
        <taxon>Anaerolineales</taxon>
        <taxon>Anaerolineaceae</taxon>
        <taxon>Leptolinea</taxon>
    </lineage>
</organism>
<feature type="domain" description="Right handed beta helix" evidence="1">
    <location>
        <begin position="562"/>
        <end position="721"/>
    </location>
</feature>